<dbReference type="Proteomes" id="UP001159364">
    <property type="component" value="Linkage Group LG03"/>
</dbReference>
<name>A0AAV8TQS2_9ROSI</name>
<feature type="region of interest" description="Disordered" evidence="1">
    <location>
        <begin position="1"/>
        <end position="23"/>
    </location>
</feature>
<accession>A0AAV8TQS2</accession>
<protein>
    <submittedName>
        <fullName evidence="2">Uncharacterized protein</fullName>
    </submittedName>
</protein>
<evidence type="ECO:0000256" key="1">
    <source>
        <dbReference type="SAM" id="MobiDB-lite"/>
    </source>
</evidence>
<organism evidence="2 3">
    <name type="scientific">Erythroxylum novogranatense</name>
    <dbReference type="NCBI Taxonomy" id="1862640"/>
    <lineage>
        <taxon>Eukaryota</taxon>
        <taxon>Viridiplantae</taxon>
        <taxon>Streptophyta</taxon>
        <taxon>Embryophyta</taxon>
        <taxon>Tracheophyta</taxon>
        <taxon>Spermatophyta</taxon>
        <taxon>Magnoliopsida</taxon>
        <taxon>eudicotyledons</taxon>
        <taxon>Gunneridae</taxon>
        <taxon>Pentapetalae</taxon>
        <taxon>rosids</taxon>
        <taxon>fabids</taxon>
        <taxon>Malpighiales</taxon>
        <taxon>Erythroxylaceae</taxon>
        <taxon>Erythroxylum</taxon>
    </lineage>
</organism>
<gene>
    <name evidence="2" type="ORF">K2173_002504</name>
</gene>
<dbReference type="EMBL" id="JAIWQS010000003">
    <property type="protein sequence ID" value="KAJ8769300.1"/>
    <property type="molecule type" value="Genomic_DNA"/>
</dbReference>
<feature type="compositionally biased region" description="Polar residues" evidence="1">
    <location>
        <begin position="1"/>
        <end position="10"/>
    </location>
</feature>
<comment type="caution">
    <text evidence="2">The sequence shown here is derived from an EMBL/GenBank/DDBJ whole genome shotgun (WGS) entry which is preliminary data.</text>
</comment>
<proteinExistence type="predicted"/>
<sequence>MTSLTLSTKGHTGKGIIPSESKRFFRHKRESSSIDMNQYHVKKCGDTSLTNGVRCF</sequence>
<dbReference type="AlphaFoldDB" id="A0AAV8TQS2"/>
<evidence type="ECO:0000313" key="3">
    <source>
        <dbReference type="Proteomes" id="UP001159364"/>
    </source>
</evidence>
<keyword evidence="3" id="KW-1185">Reference proteome</keyword>
<reference evidence="2 3" key="1">
    <citation type="submission" date="2021-09" db="EMBL/GenBank/DDBJ databases">
        <title>Genomic insights and catalytic innovation underlie evolution of tropane alkaloids biosynthesis.</title>
        <authorList>
            <person name="Wang Y.-J."/>
            <person name="Tian T."/>
            <person name="Huang J.-P."/>
            <person name="Huang S.-X."/>
        </authorList>
    </citation>
    <scope>NUCLEOTIDE SEQUENCE [LARGE SCALE GENOMIC DNA]</scope>
    <source>
        <strain evidence="2">KIB-2018</strain>
        <tissue evidence="2">Leaf</tissue>
    </source>
</reference>
<evidence type="ECO:0000313" key="2">
    <source>
        <dbReference type="EMBL" id="KAJ8769300.1"/>
    </source>
</evidence>